<accession>A0A5C4XKT7</accession>
<comment type="caution">
    <text evidence="2">The sequence shown here is derived from an EMBL/GenBank/DDBJ whole genome shotgun (WGS) entry which is preliminary data.</text>
</comment>
<evidence type="ECO:0000259" key="1">
    <source>
        <dbReference type="Pfam" id="PF00535"/>
    </source>
</evidence>
<reference evidence="2 3" key="1">
    <citation type="submission" date="2019-06" db="EMBL/GenBank/DDBJ databases">
        <title>The draft genome of Rhizobium smilacinae PTYR-5.</title>
        <authorList>
            <person name="Liu L."/>
            <person name="Li L."/>
            <person name="Zhang X."/>
        </authorList>
    </citation>
    <scope>NUCLEOTIDE SEQUENCE [LARGE SCALE GENOMIC DNA]</scope>
    <source>
        <strain evidence="2 3">PTYR-5</strain>
    </source>
</reference>
<gene>
    <name evidence="2" type="ORF">FHP24_12500</name>
</gene>
<keyword evidence="3" id="KW-1185">Reference proteome</keyword>
<dbReference type="PANTHER" id="PTHR43685">
    <property type="entry name" value="GLYCOSYLTRANSFERASE"/>
    <property type="match status" value="1"/>
</dbReference>
<dbReference type="InterPro" id="IPR029044">
    <property type="entry name" value="Nucleotide-diphossugar_trans"/>
</dbReference>
<dbReference type="Proteomes" id="UP000311605">
    <property type="component" value="Unassembled WGS sequence"/>
</dbReference>
<feature type="domain" description="Glycosyltransferase 2-like" evidence="1">
    <location>
        <begin position="38"/>
        <end position="149"/>
    </location>
</feature>
<organism evidence="2 3">
    <name type="scientific">Aliirhizobium smilacinae</name>
    <dbReference type="NCBI Taxonomy" id="1395944"/>
    <lineage>
        <taxon>Bacteria</taxon>
        <taxon>Pseudomonadati</taxon>
        <taxon>Pseudomonadota</taxon>
        <taxon>Alphaproteobacteria</taxon>
        <taxon>Hyphomicrobiales</taxon>
        <taxon>Rhizobiaceae</taxon>
        <taxon>Aliirhizobium</taxon>
    </lineage>
</organism>
<dbReference type="InterPro" id="IPR001173">
    <property type="entry name" value="Glyco_trans_2-like"/>
</dbReference>
<dbReference type="SUPFAM" id="SSF53448">
    <property type="entry name" value="Nucleotide-diphospho-sugar transferases"/>
    <property type="match status" value="1"/>
</dbReference>
<dbReference type="GO" id="GO:0016740">
    <property type="term" value="F:transferase activity"/>
    <property type="evidence" value="ECO:0007669"/>
    <property type="project" value="UniProtKB-KW"/>
</dbReference>
<dbReference type="InterPro" id="IPR050834">
    <property type="entry name" value="Glycosyltransf_2"/>
</dbReference>
<dbReference type="OrthoDB" id="5291101at2"/>
<evidence type="ECO:0000313" key="2">
    <source>
        <dbReference type="EMBL" id="TNM64053.1"/>
    </source>
</evidence>
<dbReference type="Gene3D" id="3.90.550.10">
    <property type="entry name" value="Spore Coat Polysaccharide Biosynthesis Protein SpsA, Chain A"/>
    <property type="match status" value="1"/>
</dbReference>
<dbReference type="Pfam" id="PF00535">
    <property type="entry name" value="Glycos_transf_2"/>
    <property type="match status" value="1"/>
</dbReference>
<dbReference type="PANTHER" id="PTHR43685:SF11">
    <property type="entry name" value="GLYCOSYLTRANSFERASE TAGX-RELATED"/>
    <property type="match status" value="1"/>
</dbReference>
<keyword evidence="2" id="KW-0808">Transferase</keyword>
<evidence type="ECO:0000313" key="3">
    <source>
        <dbReference type="Proteomes" id="UP000311605"/>
    </source>
</evidence>
<sequence length="361" mass="40417">MPGDSLQRWRWQAAAAPQAHVAEAAVGSAQTRFARVDVVVPCYNYAHLLRECVESVLSQVGVDVRVLILDDASPDDTHAVGTDLSYRDKRVIYRRHKVNLGHIATYNEGIDWAEGDLFLLLSADDYLLPGALGRSAQLMLDQPNVGFTFGNAIIAKPDGTTQRFDPAGTSSVKDFRVYSGAEFIRLSGATNIVPTPTAVTRTELQKYVGGYRRELPHAGDMEMWFRLASHANVGFINRDHAVYRRHETNMSLKYCVDDILPDLRQRKKAIELLFQHATSGIRDDETLRRFLAKELGREAIGQASAAFNKFDIAAAAVIQRFASEVYPEGRNSLPWIKLALKQAVGPRWWNVLNSTYRRSVE</sequence>
<protein>
    <submittedName>
        <fullName evidence="2">Glycosyltransferase</fullName>
    </submittedName>
</protein>
<dbReference type="EMBL" id="VDMN01000002">
    <property type="protein sequence ID" value="TNM64053.1"/>
    <property type="molecule type" value="Genomic_DNA"/>
</dbReference>
<name>A0A5C4XKT7_9HYPH</name>
<proteinExistence type="predicted"/>
<dbReference type="AlphaFoldDB" id="A0A5C4XKT7"/>